<dbReference type="PANTHER" id="PTHR41260:SF1">
    <property type="entry name" value="PROTEIN ECSC"/>
    <property type="match status" value="1"/>
</dbReference>
<dbReference type="InterPro" id="IPR024787">
    <property type="entry name" value="EcsC"/>
</dbReference>
<dbReference type="Pfam" id="PF12787">
    <property type="entry name" value="EcsC"/>
    <property type="match status" value="1"/>
</dbReference>
<keyword evidence="2" id="KW-1185">Reference proteome</keyword>
<sequence length="251" mass="26503">MSDFELVEAAIDLDREIDNLATRYRAAGNFGVQVLNVLNWPAEGLLERLPENARSKLETATVRGLEAAMSAASGSRSLVKDQKPWVNTATTTAVGIVGGMGGLATALAELPVTVTMLMRSVQAVAAEHGFNPDDEQTRKDALLVFAAAGPLKDAGGKPDLNFLSSRVTLTGVNVYIGIGLIAPRLAMVLGRKLAAQTIPVIGAATAAVTNYSYSGYYHEMGQVVFGLRALEEKTGTPFAELVELLSARLDG</sequence>
<proteinExistence type="predicted"/>
<reference evidence="1 2" key="1">
    <citation type="submission" date="2023-05" db="EMBL/GenBank/DDBJ databases">
        <title>YMD87, complete Genome.</title>
        <authorList>
            <person name="Zhang J."/>
            <person name="Xu X."/>
        </authorList>
    </citation>
    <scope>NUCLEOTIDE SEQUENCE [LARGE SCALE GENOMIC DNA]</scope>
    <source>
        <strain evidence="1 2">YMD87</strain>
    </source>
</reference>
<gene>
    <name evidence="1" type="ORF">QF118_16340</name>
</gene>
<name>A0ABY8QG20_9RHOB</name>
<evidence type="ECO:0000313" key="1">
    <source>
        <dbReference type="EMBL" id="WGW03475.1"/>
    </source>
</evidence>
<dbReference type="Proteomes" id="UP001241605">
    <property type="component" value="Chromosome"/>
</dbReference>
<organism evidence="1 2">
    <name type="scientific">Tropicibacter oceani</name>
    <dbReference type="NCBI Taxonomy" id="3058420"/>
    <lineage>
        <taxon>Bacteria</taxon>
        <taxon>Pseudomonadati</taxon>
        <taxon>Pseudomonadota</taxon>
        <taxon>Alphaproteobacteria</taxon>
        <taxon>Rhodobacterales</taxon>
        <taxon>Roseobacteraceae</taxon>
        <taxon>Tropicibacter</taxon>
    </lineage>
</organism>
<dbReference type="RefSeq" id="WP_282300108.1">
    <property type="nucleotide sequence ID" value="NZ_CP124616.1"/>
</dbReference>
<accession>A0ABY8QG20</accession>
<dbReference type="EMBL" id="CP124616">
    <property type="protein sequence ID" value="WGW03475.1"/>
    <property type="molecule type" value="Genomic_DNA"/>
</dbReference>
<dbReference type="PANTHER" id="PTHR41260">
    <property type="entry name" value="PROTEIN ECSC"/>
    <property type="match status" value="1"/>
</dbReference>
<evidence type="ECO:0000313" key="2">
    <source>
        <dbReference type="Proteomes" id="UP001241605"/>
    </source>
</evidence>
<protein>
    <submittedName>
        <fullName evidence="1">EcsC family protein</fullName>
    </submittedName>
</protein>